<dbReference type="PANTHER" id="PTHR23416">
    <property type="entry name" value="SIALIC ACID SYNTHASE-RELATED"/>
    <property type="match status" value="1"/>
</dbReference>
<dbReference type="InterPro" id="IPR001451">
    <property type="entry name" value="Hexapep"/>
</dbReference>
<dbReference type="EMBL" id="NHOC01000003">
    <property type="protein sequence ID" value="OUM21141.1"/>
    <property type="molecule type" value="Genomic_DNA"/>
</dbReference>
<dbReference type="SUPFAM" id="SSF51161">
    <property type="entry name" value="Trimeric LpxA-like enzymes"/>
    <property type="match status" value="1"/>
</dbReference>
<sequence length="104" mass="11864">MKVFIGHGTTILCNVRIGDYAVIGAGSVVTCDVPPYAVYAGNPARFVKTAEAFQKQHINGCERHPTIDRPWREIKELRGNEWDKLRSQLKDTYGYIIRKKKDEL</sequence>
<name>A0A252F5V5_9FIRM</name>
<evidence type="ECO:0000313" key="4">
    <source>
        <dbReference type="Proteomes" id="UP000194903"/>
    </source>
</evidence>
<organism evidence="3 4">
    <name type="scientific">Butyricicoccus porcorum</name>
    <dbReference type="NCBI Taxonomy" id="1945634"/>
    <lineage>
        <taxon>Bacteria</taxon>
        <taxon>Bacillati</taxon>
        <taxon>Bacillota</taxon>
        <taxon>Clostridia</taxon>
        <taxon>Eubacteriales</taxon>
        <taxon>Butyricicoccaceae</taxon>
        <taxon>Butyricicoccus</taxon>
    </lineage>
</organism>
<dbReference type="Gene3D" id="2.160.10.10">
    <property type="entry name" value="Hexapeptide repeat proteins"/>
    <property type="match status" value="1"/>
</dbReference>
<evidence type="ECO:0000256" key="1">
    <source>
        <dbReference type="ARBA" id="ARBA00022679"/>
    </source>
</evidence>
<comment type="caution">
    <text evidence="3">The sequence shown here is derived from an EMBL/GenBank/DDBJ whole genome shotgun (WGS) entry which is preliminary data.</text>
</comment>
<dbReference type="OrthoDB" id="9801697at2"/>
<gene>
    <name evidence="3" type="ORF">CBW42_03650</name>
</gene>
<accession>A0A252F5V5</accession>
<dbReference type="AlphaFoldDB" id="A0A252F5V5"/>
<dbReference type="PROSITE" id="PS00101">
    <property type="entry name" value="HEXAPEP_TRANSFERASES"/>
    <property type="match status" value="1"/>
</dbReference>
<evidence type="ECO:0000256" key="2">
    <source>
        <dbReference type="ARBA" id="ARBA00022737"/>
    </source>
</evidence>
<dbReference type="InterPro" id="IPR051159">
    <property type="entry name" value="Hexapeptide_acetyltransf"/>
</dbReference>
<evidence type="ECO:0008006" key="5">
    <source>
        <dbReference type="Google" id="ProtNLM"/>
    </source>
</evidence>
<keyword evidence="4" id="KW-1185">Reference proteome</keyword>
<protein>
    <recommendedName>
        <fullName evidence="5">Acetyltransferase</fullName>
    </recommendedName>
</protein>
<dbReference type="RefSeq" id="WP_087017888.1">
    <property type="nucleotide sequence ID" value="NZ_NHOC01000003.1"/>
</dbReference>
<proteinExistence type="predicted"/>
<dbReference type="GO" id="GO:0016740">
    <property type="term" value="F:transferase activity"/>
    <property type="evidence" value="ECO:0007669"/>
    <property type="project" value="UniProtKB-KW"/>
</dbReference>
<dbReference type="InterPro" id="IPR018357">
    <property type="entry name" value="Hexapep_transf_CS"/>
</dbReference>
<keyword evidence="2" id="KW-0677">Repeat</keyword>
<reference evidence="3 4" key="1">
    <citation type="submission" date="2017-05" db="EMBL/GenBank/DDBJ databases">
        <title>Butyricicoccus porcorum sp. nov. a butyrate-producing bacterium from the swine intestinal tract.</title>
        <authorList>
            <person name="Trachsel J."/>
            <person name="Humphrey S."/>
            <person name="Allen H.K."/>
        </authorList>
    </citation>
    <scope>NUCLEOTIDE SEQUENCE [LARGE SCALE GENOMIC DNA]</scope>
    <source>
        <strain evidence="3">BB10</strain>
    </source>
</reference>
<keyword evidence="1" id="KW-0808">Transferase</keyword>
<dbReference type="Proteomes" id="UP000194903">
    <property type="component" value="Unassembled WGS sequence"/>
</dbReference>
<dbReference type="InterPro" id="IPR011004">
    <property type="entry name" value="Trimer_LpxA-like_sf"/>
</dbReference>
<evidence type="ECO:0000313" key="3">
    <source>
        <dbReference type="EMBL" id="OUM21141.1"/>
    </source>
</evidence>
<dbReference type="Pfam" id="PF00132">
    <property type="entry name" value="Hexapep"/>
    <property type="match status" value="1"/>
</dbReference>